<keyword evidence="5" id="KW-0067">ATP-binding</keyword>
<dbReference type="SUPFAM" id="SSF53335">
    <property type="entry name" value="S-adenosyl-L-methionine-dependent methyltransferases"/>
    <property type="match status" value="1"/>
</dbReference>
<evidence type="ECO:0000256" key="1">
    <source>
        <dbReference type="PROSITE-ProRule" id="PRU00489"/>
    </source>
</evidence>
<reference evidence="6" key="1">
    <citation type="journal article" date="2017" name="bioRxiv">
        <title>Comparative analysis of the genomes of Stylophora pistillata and Acropora digitifera provides evidence for extensive differences between species of corals.</title>
        <authorList>
            <person name="Voolstra C.R."/>
            <person name="Li Y."/>
            <person name="Liew Y.J."/>
            <person name="Baumgarten S."/>
            <person name="Zoccola D."/>
            <person name="Flot J.-F."/>
            <person name="Tambutte S."/>
            <person name="Allemand D."/>
            <person name="Aranda M."/>
        </authorList>
    </citation>
    <scope>NUCLEOTIDE SEQUENCE [LARGE SCALE GENOMIC DNA]</scope>
</reference>
<comment type="similarity">
    <text evidence="1">Belongs to the MT-A70-like family.</text>
</comment>
<dbReference type="GO" id="GO:0005524">
    <property type="term" value="F:ATP binding"/>
    <property type="evidence" value="ECO:0007669"/>
    <property type="project" value="InterPro"/>
</dbReference>
<feature type="compositionally biased region" description="Basic and acidic residues" evidence="2">
    <location>
        <begin position="19"/>
        <end position="29"/>
    </location>
</feature>
<dbReference type="OrthoDB" id="6150506at2759"/>
<dbReference type="GO" id="GO:0008168">
    <property type="term" value="F:methyltransferase activity"/>
    <property type="evidence" value="ECO:0007669"/>
    <property type="project" value="InterPro"/>
</dbReference>
<feature type="domain" description="Helicase ATP-binding" evidence="3">
    <location>
        <begin position="191"/>
        <end position="347"/>
    </location>
</feature>
<evidence type="ECO:0000259" key="3">
    <source>
        <dbReference type="PROSITE" id="PS51192"/>
    </source>
</evidence>
<dbReference type="CDD" id="cd02042">
    <property type="entry name" value="ParAB_family"/>
    <property type="match status" value="1"/>
</dbReference>
<dbReference type="SUPFAM" id="SSF52540">
    <property type="entry name" value="P-loop containing nucleoside triphosphate hydrolases"/>
    <property type="match status" value="2"/>
</dbReference>
<comment type="caution">
    <text evidence="5">The sequence shown here is derived from an EMBL/GenBank/DDBJ whole genome shotgun (WGS) entry which is preliminary data.</text>
</comment>
<dbReference type="Proteomes" id="UP000225706">
    <property type="component" value="Unassembled WGS sequence"/>
</dbReference>
<dbReference type="GO" id="GO:0032259">
    <property type="term" value="P:methylation"/>
    <property type="evidence" value="ECO:0007669"/>
    <property type="project" value="InterPro"/>
</dbReference>
<dbReference type="STRING" id="50429.A0A2B4QYV1"/>
<dbReference type="Gene3D" id="3.40.50.300">
    <property type="entry name" value="P-loop containing nucleotide triphosphate hydrolases"/>
    <property type="match status" value="3"/>
</dbReference>
<dbReference type="PROSITE" id="PS51194">
    <property type="entry name" value="HELICASE_CTER"/>
    <property type="match status" value="1"/>
</dbReference>
<dbReference type="InterPro" id="IPR001650">
    <property type="entry name" value="Helicase_C-like"/>
</dbReference>
<dbReference type="GO" id="GO:0005829">
    <property type="term" value="C:cytosol"/>
    <property type="evidence" value="ECO:0007669"/>
    <property type="project" value="TreeGrafter"/>
</dbReference>
<evidence type="ECO:0000313" key="6">
    <source>
        <dbReference type="Proteomes" id="UP000225706"/>
    </source>
</evidence>
<protein>
    <submittedName>
        <fullName evidence="5">Putative ATP-dependent helicase IRC3</fullName>
    </submittedName>
</protein>
<feature type="non-terminal residue" evidence="5">
    <location>
        <position position="1"/>
    </location>
</feature>
<evidence type="ECO:0000313" key="5">
    <source>
        <dbReference type="EMBL" id="PFX11404.1"/>
    </source>
</evidence>
<dbReference type="PANTHER" id="PTHR47396">
    <property type="entry name" value="TYPE I RESTRICTION ENZYME ECOKI R PROTEIN"/>
    <property type="match status" value="1"/>
</dbReference>
<dbReference type="PROSITE" id="PS00092">
    <property type="entry name" value="N6_MTASE"/>
    <property type="match status" value="1"/>
</dbReference>
<keyword evidence="5" id="KW-0378">Hydrolase</keyword>
<sequence>KLAQKAGVSRATAEQYDAIQRKGTEEQKAQVDAGESSIKKVYTQIQRAERLKKNQATEWPEGKYRIIYADPPWKYGDERSGMGGAVDQYDLMELGDIKALPVADLAEDDAVLFMWATAPLMREAWEVLDAWGFKYKTQLIWNKGKGPVELDKLAQSGGFKDADDLMEYYQQETLDMCFRNLQEAADRDKSIAALKEHGNTVSVAFTGAGKTICLSAVIKKLASEKANLKTLVIAHRDEITYQNQDKFLKVAPNISTSLFNGDTKDWSGQTVFGMIQSLSRENALEELPTFDLVVIDEAHHVTAETYRKVIDCVTKNNPNAKIFGVTATPMRGDKNNIGVIFSNCADQISLPELIGSGHLVPPVTYRIDTGETGKKLEAIHLRKGSDYNDKEIADILDTVPLNTRVVEEWKAKAGNRKTVIFCSNIEHASNVTDAFKHAGVKAELVTSLMTSESRQQALQDLESGKVQVLVNVAILTEGWDYPPISCVVLLRCSSYKSTMIQMIGRGLRPIDASIYPNDSKTDCIVLDFGISTILHGNLEQEIKLKEELAKERDTCPDCKKKIPLSAEVCPLCNADIEEAEEQQKVAREKRVLEQFVMAEINLLEKSHFAWTDLRLPNKTMMAAGFNVWCCVLEYEGKWFAIGGRKQSADIELETTIVHKGGKLQALAAGEDFLLIKLVSIWNPKGGQGKSMLAMNLAGAAIELGLKPLVICQDPQGTAMLYFRSGNIPFSVIDTIPDKRPDADIVIFDHQASDWDVPKNNIIVMPMKPARDQYATYIDAYKRAEKLNKQIITVVTDGQAHRASEKETTKYLKEKGAFVIPSSGVFSRASSDYQTIFDSNMNKAYKVKERRMEISKILAAILMSNEEKKENE</sequence>
<dbReference type="SMART" id="SM00490">
    <property type="entry name" value="HELICc"/>
    <property type="match status" value="1"/>
</dbReference>
<dbReference type="GO" id="GO:0003677">
    <property type="term" value="F:DNA binding"/>
    <property type="evidence" value="ECO:0007669"/>
    <property type="project" value="InterPro"/>
</dbReference>
<keyword evidence="5" id="KW-0547">Nucleotide-binding</keyword>
<feature type="region of interest" description="Disordered" evidence="2">
    <location>
        <begin position="1"/>
        <end position="34"/>
    </location>
</feature>
<evidence type="ECO:0000256" key="2">
    <source>
        <dbReference type="SAM" id="MobiDB-lite"/>
    </source>
</evidence>
<dbReference type="EMBL" id="LSMT01002597">
    <property type="protein sequence ID" value="PFX11404.1"/>
    <property type="molecule type" value="Genomic_DNA"/>
</dbReference>
<dbReference type="InterPro" id="IPR002052">
    <property type="entry name" value="DNA_methylase_N6_adenine_CS"/>
</dbReference>
<dbReference type="SMART" id="SM00487">
    <property type="entry name" value="DEXDc"/>
    <property type="match status" value="1"/>
</dbReference>
<dbReference type="Pfam" id="PF05063">
    <property type="entry name" value="MT-A70"/>
    <property type="match status" value="1"/>
</dbReference>
<dbReference type="GO" id="GO:0004386">
    <property type="term" value="F:helicase activity"/>
    <property type="evidence" value="ECO:0007669"/>
    <property type="project" value="UniProtKB-KW"/>
</dbReference>
<dbReference type="PROSITE" id="PS51143">
    <property type="entry name" value="MT_A70"/>
    <property type="match status" value="1"/>
</dbReference>
<accession>A0A2B4QYV1</accession>
<dbReference type="InterPro" id="IPR027417">
    <property type="entry name" value="P-loop_NTPase"/>
</dbReference>
<dbReference type="AlphaFoldDB" id="A0A2B4QYV1"/>
<proteinExistence type="inferred from homology"/>
<keyword evidence="5" id="KW-0347">Helicase</keyword>
<gene>
    <name evidence="5" type="primary">IRC3</name>
    <name evidence="5" type="ORF">AWC38_SpisGene24878</name>
</gene>
<evidence type="ECO:0000259" key="4">
    <source>
        <dbReference type="PROSITE" id="PS51194"/>
    </source>
</evidence>
<dbReference type="InterPro" id="IPR029063">
    <property type="entry name" value="SAM-dependent_MTases_sf"/>
</dbReference>
<keyword evidence="6" id="KW-1185">Reference proteome</keyword>
<dbReference type="GO" id="GO:0016787">
    <property type="term" value="F:hydrolase activity"/>
    <property type="evidence" value="ECO:0007669"/>
    <property type="project" value="InterPro"/>
</dbReference>
<dbReference type="Pfam" id="PF04851">
    <property type="entry name" value="ResIII"/>
    <property type="match status" value="1"/>
</dbReference>
<dbReference type="Pfam" id="PF00271">
    <property type="entry name" value="Helicase_C"/>
    <property type="match status" value="1"/>
</dbReference>
<name>A0A2B4QYV1_STYPI</name>
<dbReference type="PANTHER" id="PTHR47396:SF1">
    <property type="entry name" value="ATP-DEPENDENT HELICASE IRC3-RELATED"/>
    <property type="match status" value="1"/>
</dbReference>
<dbReference type="InterPro" id="IPR050742">
    <property type="entry name" value="Helicase_Restrict-Modif_Enz"/>
</dbReference>
<dbReference type="InterPro" id="IPR007757">
    <property type="entry name" value="MT-A70-like"/>
</dbReference>
<dbReference type="PROSITE" id="PS51192">
    <property type="entry name" value="HELICASE_ATP_BIND_1"/>
    <property type="match status" value="1"/>
</dbReference>
<dbReference type="InterPro" id="IPR014001">
    <property type="entry name" value="Helicase_ATP-bd"/>
</dbReference>
<feature type="domain" description="Helicase C-terminal" evidence="4">
    <location>
        <begin position="405"/>
        <end position="563"/>
    </location>
</feature>
<organism evidence="5 6">
    <name type="scientific">Stylophora pistillata</name>
    <name type="common">Smooth cauliflower coral</name>
    <dbReference type="NCBI Taxonomy" id="50429"/>
    <lineage>
        <taxon>Eukaryota</taxon>
        <taxon>Metazoa</taxon>
        <taxon>Cnidaria</taxon>
        <taxon>Anthozoa</taxon>
        <taxon>Hexacorallia</taxon>
        <taxon>Scleractinia</taxon>
        <taxon>Astrocoeniina</taxon>
        <taxon>Pocilloporidae</taxon>
        <taxon>Stylophora</taxon>
    </lineage>
</organism>
<dbReference type="InterPro" id="IPR006935">
    <property type="entry name" value="Helicase/UvrB_N"/>
</dbReference>